<reference evidence="2 3" key="1">
    <citation type="submission" date="2019-02" db="EMBL/GenBank/DDBJ databases">
        <title>Opniocepnalus argus genome.</title>
        <authorList>
            <person name="Zhou C."/>
            <person name="Xiao S."/>
        </authorList>
    </citation>
    <scope>NUCLEOTIDE SEQUENCE [LARGE SCALE GENOMIC DNA]</scope>
    <source>
        <strain evidence="2">OARG1902GOOAL</strain>
        <tissue evidence="2">Muscle</tissue>
    </source>
</reference>
<dbReference type="InterPro" id="IPR016186">
    <property type="entry name" value="C-type_lectin-like/link_sf"/>
</dbReference>
<dbReference type="AlphaFoldDB" id="A0A6G1PA18"/>
<dbReference type="CDD" id="cd00037">
    <property type="entry name" value="CLECT"/>
    <property type="match status" value="1"/>
</dbReference>
<organism evidence="2 3">
    <name type="scientific">Channa argus</name>
    <name type="common">Northern snakehead</name>
    <name type="synonym">Ophicephalus argus</name>
    <dbReference type="NCBI Taxonomy" id="215402"/>
    <lineage>
        <taxon>Eukaryota</taxon>
        <taxon>Metazoa</taxon>
        <taxon>Chordata</taxon>
        <taxon>Craniata</taxon>
        <taxon>Vertebrata</taxon>
        <taxon>Euteleostomi</taxon>
        <taxon>Actinopterygii</taxon>
        <taxon>Neopterygii</taxon>
        <taxon>Teleostei</taxon>
        <taxon>Neoteleostei</taxon>
        <taxon>Acanthomorphata</taxon>
        <taxon>Anabantaria</taxon>
        <taxon>Anabantiformes</taxon>
        <taxon>Channoidei</taxon>
        <taxon>Channidae</taxon>
        <taxon>Channa</taxon>
    </lineage>
</organism>
<feature type="domain" description="C-type lectin" evidence="1">
    <location>
        <begin position="46"/>
        <end position="158"/>
    </location>
</feature>
<evidence type="ECO:0000259" key="1">
    <source>
        <dbReference type="PROSITE" id="PS50041"/>
    </source>
</evidence>
<evidence type="ECO:0000313" key="2">
    <source>
        <dbReference type="EMBL" id="KAF3687105.1"/>
    </source>
</evidence>
<dbReference type="Gene3D" id="3.10.100.10">
    <property type="entry name" value="Mannose-Binding Protein A, subunit A"/>
    <property type="match status" value="1"/>
</dbReference>
<name>A0A6G1PA18_CHAAH</name>
<protein>
    <submittedName>
        <fullName evidence="2">Ladderlectin</fullName>
    </submittedName>
</protein>
<keyword evidence="3" id="KW-1185">Reference proteome</keyword>
<dbReference type="InterPro" id="IPR001304">
    <property type="entry name" value="C-type_lectin-like"/>
</dbReference>
<dbReference type="Proteomes" id="UP000503349">
    <property type="component" value="Chromosome 3"/>
</dbReference>
<accession>A0A6G1PA18</accession>
<dbReference type="PANTHER" id="PTHR22803">
    <property type="entry name" value="MANNOSE, PHOSPHOLIPASE, LECTIN RECEPTOR RELATED"/>
    <property type="match status" value="1"/>
</dbReference>
<proteinExistence type="predicted"/>
<reference evidence="3" key="2">
    <citation type="submission" date="2019-02" db="EMBL/GenBank/DDBJ databases">
        <title>Opniocepnalus argus Var Kimnra genome.</title>
        <authorList>
            <person name="Zhou C."/>
            <person name="Xiao S."/>
        </authorList>
    </citation>
    <scope>NUCLEOTIDE SEQUENCE [LARGE SCALE GENOMIC DNA]</scope>
</reference>
<dbReference type="PRINTS" id="PR01504">
    <property type="entry name" value="PNCREATITSAP"/>
</dbReference>
<dbReference type="Pfam" id="PF00059">
    <property type="entry name" value="Lectin_C"/>
    <property type="match status" value="1"/>
</dbReference>
<dbReference type="InterPro" id="IPR016187">
    <property type="entry name" value="CTDL_fold"/>
</dbReference>
<sequence length="163" mass="18724">MKTLSILSVVFCAALSIRATTGLLKLFKFPIVPARVQFCLDGWLSFRGNCYFLSNNADTWSNAESFCGEFEASLASVHNIWEYNFIQQTVKTGGHTLAWIGGYYFQGNWRWEDGSLFNYHRWQTESPAHNYQCIQLNSQESRGWSNQICDVHLPFVCQKTPDC</sequence>
<dbReference type="SUPFAM" id="SSF56436">
    <property type="entry name" value="C-type lectin-like"/>
    <property type="match status" value="1"/>
</dbReference>
<gene>
    <name evidence="2" type="ORF">EXN66_Car002777</name>
</gene>
<evidence type="ECO:0000313" key="3">
    <source>
        <dbReference type="Proteomes" id="UP000503349"/>
    </source>
</evidence>
<dbReference type="EMBL" id="CM015714">
    <property type="protein sequence ID" value="KAF3687105.1"/>
    <property type="molecule type" value="Genomic_DNA"/>
</dbReference>
<dbReference type="PROSITE" id="PS50041">
    <property type="entry name" value="C_TYPE_LECTIN_2"/>
    <property type="match status" value="1"/>
</dbReference>
<dbReference type="SMART" id="SM00034">
    <property type="entry name" value="CLECT"/>
    <property type="match status" value="1"/>
</dbReference>
<dbReference type="InterPro" id="IPR050111">
    <property type="entry name" value="C-type_lectin/snaclec_domain"/>
</dbReference>